<reference evidence="1 2" key="1">
    <citation type="submission" date="2014-04" db="EMBL/GenBank/DDBJ databases">
        <title>Evolutionary Origins and Diversification of the Mycorrhizal Mutualists.</title>
        <authorList>
            <consortium name="DOE Joint Genome Institute"/>
            <consortium name="Mycorrhizal Genomics Consortium"/>
            <person name="Kohler A."/>
            <person name="Kuo A."/>
            <person name="Nagy L.G."/>
            <person name="Floudas D."/>
            <person name="Copeland A."/>
            <person name="Barry K.W."/>
            <person name="Cichocki N."/>
            <person name="Veneault-Fourrey C."/>
            <person name="LaButti K."/>
            <person name="Lindquist E.A."/>
            <person name="Lipzen A."/>
            <person name="Lundell T."/>
            <person name="Morin E."/>
            <person name="Murat C."/>
            <person name="Riley R."/>
            <person name="Ohm R."/>
            <person name="Sun H."/>
            <person name="Tunlid A."/>
            <person name="Henrissat B."/>
            <person name="Grigoriev I.V."/>
            <person name="Hibbett D.S."/>
            <person name="Martin F."/>
        </authorList>
    </citation>
    <scope>NUCLEOTIDE SEQUENCE [LARGE SCALE GENOMIC DNA]</scope>
    <source>
        <strain evidence="1 2">Koide BX008</strain>
    </source>
</reference>
<dbReference type="HOGENOM" id="CLU_1342942_0_0_1"/>
<accession>A0A0C2SAC8</accession>
<organism evidence="1 2">
    <name type="scientific">Amanita muscaria (strain Koide BX008)</name>
    <dbReference type="NCBI Taxonomy" id="946122"/>
    <lineage>
        <taxon>Eukaryota</taxon>
        <taxon>Fungi</taxon>
        <taxon>Dikarya</taxon>
        <taxon>Basidiomycota</taxon>
        <taxon>Agaricomycotina</taxon>
        <taxon>Agaricomycetes</taxon>
        <taxon>Agaricomycetidae</taxon>
        <taxon>Agaricales</taxon>
        <taxon>Pluteineae</taxon>
        <taxon>Amanitaceae</taxon>
        <taxon>Amanita</taxon>
    </lineage>
</organism>
<proteinExistence type="predicted"/>
<dbReference type="InParanoid" id="A0A0C2SAC8"/>
<sequence length="204" mass="22989">MLTLDAILPTRPPPTYTLSPSEQSRNYSPVLWKNLFELTAAASVTTGFILLATKLYLLLSSDLSLRLSPFAQRDWPSDPTVLAPKQFPVFLSPLTLRDLPSDPNLYKAYICRVFGIKSANVIDITGHIDRTRFIAAGGSGEVWEASWKGLDKNRIIGTPKALPMVVVKLVRLPPLRDEVRKGKRYKVSLRERQSGFHFIRLVRE</sequence>
<dbReference type="AlphaFoldDB" id="A0A0C2SAC8"/>
<protein>
    <submittedName>
        <fullName evidence="1">Uncharacterized protein</fullName>
    </submittedName>
</protein>
<dbReference type="Proteomes" id="UP000054549">
    <property type="component" value="Unassembled WGS sequence"/>
</dbReference>
<evidence type="ECO:0000313" key="2">
    <source>
        <dbReference type="Proteomes" id="UP000054549"/>
    </source>
</evidence>
<keyword evidence="2" id="KW-1185">Reference proteome</keyword>
<evidence type="ECO:0000313" key="1">
    <source>
        <dbReference type="EMBL" id="KIL59770.1"/>
    </source>
</evidence>
<gene>
    <name evidence="1" type="ORF">M378DRAFT_971931</name>
</gene>
<name>A0A0C2SAC8_AMAMK</name>
<dbReference type="EMBL" id="KN818310">
    <property type="protein sequence ID" value="KIL59770.1"/>
    <property type="molecule type" value="Genomic_DNA"/>
</dbReference>